<dbReference type="InterPro" id="IPR000034">
    <property type="entry name" value="Laminin_IV"/>
</dbReference>
<keyword evidence="6" id="KW-0084">Basement membrane</keyword>
<evidence type="ECO:0000256" key="1">
    <source>
        <dbReference type="ARBA" id="ARBA00004302"/>
    </source>
</evidence>
<dbReference type="PRINTS" id="PR00011">
    <property type="entry name" value="EGFLAMININ"/>
</dbReference>
<dbReference type="CDD" id="cd00055">
    <property type="entry name" value="EGF_Lam"/>
    <property type="match status" value="3"/>
</dbReference>
<sequence length="297" mass="31818">MYASECKCSMGQQCDEQTGQCFCPPHVDGTSCDKCVSYAFGYDPLIGCQKVLIDIIICGCHPQGSEGAALQCDPNSGQCLCRESVGGRQCDRCLAGFYGFPHCYGCRCNVAGTTEEICDPATAQCTCKENVGGRECDTCKPGTFDLSAGNPKGCINCFCFGTTDQCRSSMFPVSITSFDMSGFTVNDPAGNVTVKDDIVTYTAGNGSSSSVYFNAPITSGSDYTSSYGLTVRFKLYFQMSSHPQEGQIAMSTDADVRLYGNNMTAEFWAPEQPANPEEAFNVRVKLLPGHFIGSCIG</sequence>
<dbReference type="Gene3D" id="2.10.25.10">
    <property type="entry name" value="Laminin"/>
    <property type="match status" value="3"/>
</dbReference>
<name>A0A0C2C0S9_9BILA</name>
<proteinExistence type="predicted"/>
<feature type="domain" description="Laminin EGF-like" evidence="11">
    <location>
        <begin position="106"/>
        <end position="156"/>
    </location>
</feature>
<feature type="disulfide bond" evidence="10">
    <location>
        <begin position="127"/>
        <end position="136"/>
    </location>
</feature>
<protein>
    <submittedName>
        <fullName evidence="13">Laminin EGF-like protein</fullName>
    </submittedName>
</protein>
<feature type="disulfide bond" evidence="10">
    <location>
        <begin position="23"/>
        <end position="32"/>
    </location>
</feature>
<evidence type="ECO:0000256" key="3">
    <source>
        <dbReference type="ARBA" id="ARBA00022530"/>
    </source>
</evidence>
<evidence type="ECO:0000259" key="11">
    <source>
        <dbReference type="PROSITE" id="PS50027"/>
    </source>
</evidence>
<dbReference type="AlphaFoldDB" id="A0A0C2C0S9"/>
<accession>A0A0C2C0S9</accession>
<evidence type="ECO:0000256" key="5">
    <source>
        <dbReference type="ARBA" id="ARBA00022737"/>
    </source>
</evidence>
<feature type="domain" description="Laminin EGF-like" evidence="11">
    <location>
        <begin position="58"/>
        <end position="105"/>
    </location>
</feature>
<dbReference type="GO" id="GO:0005604">
    <property type="term" value="C:basement membrane"/>
    <property type="evidence" value="ECO:0007669"/>
    <property type="project" value="UniProtKB-SubCell"/>
</dbReference>
<feature type="disulfide bond" evidence="10">
    <location>
        <begin position="108"/>
        <end position="125"/>
    </location>
</feature>
<reference evidence="13 14" key="1">
    <citation type="submission" date="2013-12" db="EMBL/GenBank/DDBJ databases">
        <title>Draft genome of the parsitic nematode Ancylostoma duodenale.</title>
        <authorList>
            <person name="Mitreva M."/>
        </authorList>
    </citation>
    <scope>NUCLEOTIDE SEQUENCE [LARGE SCALE GENOMIC DNA]</scope>
    <source>
        <strain evidence="13 14">Zhejiang</strain>
    </source>
</reference>
<keyword evidence="7 10" id="KW-1015">Disulfide bond</keyword>
<dbReference type="EMBL" id="KN751727">
    <property type="protein sequence ID" value="KIH49843.1"/>
    <property type="molecule type" value="Genomic_DNA"/>
</dbReference>
<evidence type="ECO:0000256" key="10">
    <source>
        <dbReference type="PROSITE-ProRule" id="PRU00460"/>
    </source>
</evidence>
<dbReference type="Pfam" id="PF00052">
    <property type="entry name" value="Laminin_B"/>
    <property type="match status" value="1"/>
</dbReference>
<evidence type="ECO:0000256" key="8">
    <source>
        <dbReference type="ARBA" id="ARBA00023180"/>
    </source>
</evidence>
<dbReference type="GO" id="GO:0009887">
    <property type="term" value="P:animal organ morphogenesis"/>
    <property type="evidence" value="ECO:0007669"/>
    <property type="project" value="TreeGrafter"/>
</dbReference>
<dbReference type="Pfam" id="PF00053">
    <property type="entry name" value="EGF_laminin"/>
    <property type="match status" value="3"/>
</dbReference>
<evidence type="ECO:0000259" key="12">
    <source>
        <dbReference type="PROSITE" id="PS51115"/>
    </source>
</evidence>
<evidence type="ECO:0000256" key="7">
    <source>
        <dbReference type="ARBA" id="ARBA00023157"/>
    </source>
</evidence>
<dbReference type="InterPro" id="IPR050440">
    <property type="entry name" value="Laminin/Netrin_ECM"/>
</dbReference>
<keyword evidence="2" id="KW-0964">Secreted</keyword>
<comment type="caution">
    <text evidence="10">Lacks conserved residue(s) required for the propagation of feature annotation.</text>
</comment>
<comment type="subcellular location">
    <subcellularLocation>
        <location evidence="1">Secreted</location>
        <location evidence="1">Extracellular space</location>
        <location evidence="1">Extracellular matrix</location>
        <location evidence="1">Basement membrane</location>
    </subcellularLocation>
</comment>
<evidence type="ECO:0000256" key="4">
    <source>
        <dbReference type="ARBA" id="ARBA00022729"/>
    </source>
</evidence>
<keyword evidence="14" id="KW-1185">Reference proteome</keyword>
<dbReference type="GO" id="GO:0005201">
    <property type="term" value="F:extracellular matrix structural constituent"/>
    <property type="evidence" value="ECO:0007669"/>
    <property type="project" value="TreeGrafter"/>
</dbReference>
<dbReference type="PROSITE" id="PS50027">
    <property type="entry name" value="EGF_LAM_2"/>
    <property type="match status" value="3"/>
</dbReference>
<keyword evidence="5" id="KW-0677">Repeat</keyword>
<dbReference type="FunFam" id="2.10.25.10:FF:000083">
    <property type="entry name" value="Laminin subunit alpha"/>
    <property type="match status" value="1"/>
</dbReference>
<keyword evidence="8" id="KW-0325">Glycoprotein</keyword>
<dbReference type="OrthoDB" id="10011303at2759"/>
<dbReference type="PROSITE" id="PS51115">
    <property type="entry name" value="LAMININ_IVA"/>
    <property type="match status" value="1"/>
</dbReference>
<feature type="domain" description="Laminin IV type A" evidence="12">
    <location>
        <begin position="168"/>
        <end position="297"/>
    </location>
</feature>
<dbReference type="FunFam" id="2.10.25.10:FF:000189">
    <property type="entry name" value="Laminin subunit alpha 2"/>
    <property type="match status" value="1"/>
</dbReference>
<evidence type="ECO:0000313" key="14">
    <source>
        <dbReference type="Proteomes" id="UP000054047"/>
    </source>
</evidence>
<feature type="disulfide bond" evidence="10">
    <location>
        <begin position="106"/>
        <end position="118"/>
    </location>
</feature>
<dbReference type="PANTHER" id="PTHR10574">
    <property type="entry name" value="NETRIN/LAMININ-RELATED"/>
    <property type="match status" value="1"/>
</dbReference>
<keyword evidence="3" id="KW-0272">Extracellular matrix</keyword>
<keyword evidence="4" id="KW-0732">Signal</keyword>
<evidence type="ECO:0000313" key="13">
    <source>
        <dbReference type="EMBL" id="KIH49843.1"/>
    </source>
</evidence>
<dbReference type="InterPro" id="IPR002049">
    <property type="entry name" value="LE_dom"/>
</dbReference>
<dbReference type="PANTHER" id="PTHR10574:SF406">
    <property type="entry name" value="LAMININ SUBUNIT ALPHA 5"/>
    <property type="match status" value="1"/>
</dbReference>
<evidence type="ECO:0000256" key="2">
    <source>
        <dbReference type="ARBA" id="ARBA00022525"/>
    </source>
</evidence>
<dbReference type="Proteomes" id="UP000054047">
    <property type="component" value="Unassembled WGS sequence"/>
</dbReference>
<feature type="disulfide bond" evidence="10">
    <location>
        <begin position="81"/>
        <end position="90"/>
    </location>
</feature>
<dbReference type="FunFam" id="2.10.25.10:FF:000407">
    <property type="entry name" value="Laminin subunit alpha-3"/>
    <property type="match status" value="1"/>
</dbReference>
<evidence type="ECO:0000256" key="9">
    <source>
        <dbReference type="ARBA" id="ARBA00023292"/>
    </source>
</evidence>
<evidence type="ECO:0000256" key="6">
    <source>
        <dbReference type="ARBA" id="ARBA00022869"/>
    </source>
</evidence>
<dbReference type="GO" id="GO:0007411">
    <property type="term" value="P:axon guidance"/>
    <property type="evidence" value="ECO:0007669"/>
    <property type="project" value="TreeGrafter"/>
</dbReference>
<keyword evidence="9 10" id="KW-0424">Laminin EGF-like domain</keyword>
<dbReference type="SMART" id="SM00180">
    <property type="entry name" value="EGF_Lam"/>
    <property type="match status" value="3"/>
</dbReference>
<dbReference type="SUPFAM" id="SSF57196">
    <property type="entry name" value="EGF/Laminin"/>
    <property type="match status" value="3"/>
</dbReference>
<dbReference type="PROSITE" id="PS01248">
    <property type="entry name" value="EGF_LAM_1"/>
    <property type="match status" value="1"/>
</dbReference>
<feature type="domain" description="Laminin EGF-like" evidence="11">
    <location>
        <begin position="6"/>
        <end position="50"/>
    </location>
</feature>
<organism evidence="13 14">
    <name type="scientific">Ancylostoma duodenale</name>
    <dbReference type="NCBI Taxonomy" id="51022"/>
    <lineage>
        <taxon>Eukaryota</taxon>
        <taxon>Metazoa</taxon>
        <taxon>Ecdysozoa</taxon>
        <taxon>Nematoda</taxon>
        <taxon>Chromadorea</taxon>
        <taxon>Rhabditida</taxon>
        <taxon>Rhabditina</taxon>
        <taxon>Rhabditomorpha</taxon>
        <taxon>Strongyloidea</taxon>
        <taxon>Ancylostomatidae</taxon>
        <taxon>Ancylostomatinae</taxon>
        <taxon>Ancylostoma</taxon>
    </lineage>
</organism>
<dbReference type="GO" id="GO:0009888">
    <property type="term" value="P:tissue development"/>
    <property type="evidence" value="ECO:0007669"/>
    <property type="project" value="TreeGrafter"/>
</dbReference>
<gene>
    <name evidence="13" type="ORF">ANCDUO_20081</name>
</gene>